<dbReference type="EMBL" id="JACHEP010000030">
    <property type="protein sequence ID" value="MBB5326160.1"/>
    <property type="molecule type" value="Genomic_DNA"/>
</dbReference>
<evidence type="ECO:0000313" key="3">
    <source>
        <dbReference type="EMBL" id="MBB5326160.1"/>
    </source>
</evidence>
<dbReference type="Proteomes" id="UP000520011">
    <property type="component" value="Unassembled WGS sequence"/>
</dbReference>
<dbReference type="SMART" id="SM00331">
    <property type="entry name" value="PP2C_SIG"/>
    <property type="match status" value="1"/>
</dbReference>
<evidence type="ECO:0000313" key="4">
    <source>
        <dbReference type="Proteomes" id="UP000520011"/>
    </source>
</evidence>
<dbReference type="InterPro" id="IPR036457">
    <property type="entry name" value="PPM-type-like_dom_sf"/>
</dbReference>
<dbReference type="PANTHER" id="PTHR43156">
    <property type="entry name" value="STAGE II SPORULATION PROTEIN E-RELATED"/>
    <property type="match status" value="1"/>
</dbReference>
<comment type="caution">
    <text evidence="3">The sequence shown here is derived from an EMBL/GenBank/DDBJ whole genome shotgun (WGS) entry which is preliminary data.</text>
</comment>
<proteinExistence type="predicted"/>
<evidence type="ECO:0000256" key="1">
    <source>
        <dbReference type="ARBA" id="ARBA00022801"/>
    </source>
</evidence>
<dbReference type="RefSeq" id="WP_183256315.1">
    <property type="nucleotide sequence ID" value="NZ_JACHEP010000030.1"/>
</dbReference>
<dbReference type="Gene3D" id="3.60.40.10">
    <property type="entry name" value="PPM-type phosphatase domain"/>
    <property type="match status" value="1"/>
</dbReference>
<dbReference type="AlphaFoldDB" id="A0A7W8MY00"/>
<sequence>MNFVKDPSVFYSKIPGKKQMMDRTLEREIYLARNIQMKLLNGKIPKFEGGEVLGSSLPAHLIGGDYYDFYLLANGKIRIVIGDVMGKGIPAAMLMILTRGAFRSAAESTDSPGKTLAAINQALYEDLRTLRAFVTLFCADWDPKTGVLTYANAGHLLPLFIKGKKRTVKEIPNVTGTMIGGLPNQVYKEESIQLEDNDMIFFYTDGILEAQNQNGDQYKRDRLIDALLSNIDKGIKEIGQYVIESVNRFTQGAPQKDDITMVLLKIGE</sequence>
<reference evidence="3 4" key="1">
    <citation type="submission" date="2020-08" db="EMBL/GenBank/DDBJ databases">
        <title>Genomic Encyclopedia of Type Strains, Phase IV (KMG-IV): sequencing the most valuable type-strain genomes for metagenomic binning, comparative biology and taxonomic classification.</title>
        <authorList>
            <person name="Goeker M."/>
        </authorList>
    </citation>
    <scope>NUCLEOTIDE SEQUENCE [LARGE SCALE GENOMIC DNA]</scope>
    <source>
        <strain evidence="3 4">DSM 16325</strain>
    </source>
</reference>
<dbReference type="InterPro" id="IPR052016">
    <property type="entry name" value="Bact_Sigma-Reg"/>
</dbReference>
<dbReference type="GO" id="GO:0016791">
    <property type="term" value="F:phosphatase activity"/>
    <property type="evidence" value="ECO:0007669"/>
    <property type="project" value="TreeGrafter"/>
</dbReference>
<dbReference type="InterPro" id="IPR001932">
    <property type="entry name" value="PPM-type_phosphatase-like_dom"/>
</dbReference>
<feature type="domain" description="PPM-type phosphatase" evidence="2">
    <location>
        <begin position="47"/>
        <end position="266"/>
    </location>
</feature>
<dbReference type="PANTHER" id="PTHR43156:SF2">
    <property type="entry name" value="STAGE II SPORULATION PROTEIN E"/>
    <property type="match status" value="1"/>
</dbReference>
<protein>
    <submittedName>
        <fullName evidence="3">Serine phosphatase RsbU (Regulator of sigma subunit)</fullName>
    </submittedName>
</protein>
<keyword evidence="4" id="KW-1185">Reference proteome</keyword>
<name>A0A7W8MY00_9BACL</name>
<evidence type="ECO:0000259" key="2">
    <source>
        <dbReference type="SMART" id="SM00331"/>
    </source>
</evidence>
<organism evidence="3 4">
    <name type="scientific">Anoxybacteroides tepidamans</name>
    <dbReference type="NCBI Taxonomy" id="265948"/>
    <lineage>
        <taxon>Bacteria</taxon>
        <taxon>Bacillati</taxon>
        <taxon>Bacillota</taxon>
        <taxon>Bacilli</taxon>
        <taxon>Bacillales</taxon>
        <taxon>Anoxybacillaceae</taxon>
        <taxon>Anoxybacteroides</taxon>
    </lineage>
</organism>
<dbReference type="SUPFAM" id="SSF81606">
    <property type="entry name" value="PP2C-like"/>
    <property type="match status" value="1"/>
</dbReference>
<accession>A0A7W8MY00</accession>
<dbReference type="Pfam" id="PF07228">
    <property type="entry name" value="SpoIIE"/>
    <property type="match status" value="1"/>
</dbReference>
<keyword evidence="1" id="KW-0378">Hydrolase</keyword>
<gene>
    <name evidence="3" type="ORF">HNQ34_003279</name>
</gene>